<protein>
    <submittedName>
        <fullName evidence="2">Ketosteroid isomerase-like protein</fullName>
    </submittedName>
</protein>
<comment type="caution">
    <text evidence="2">The sequence shown here is derived from an EMBL/GenBank/DDBJ whole genome shotgun (WGS) entry which is preliminary data.</text>
</comment>
<gene>
    <name evidence="2" type="ORF">M2283_009841</name>
</gene>
<sequence>MTSQAITEKNKETVRAFIDALNRQDLAGLDALLADDAIWTVCARDIPGAGAHEKKVVLDRILPTMLAIFEPGEPRTEITRLIAEGDVVSAEAVSHGRLLHGAVYNNQYSHVYEIRGDRIASIREYTDTDYAAKIMAGAVEAGHTLDLD</sequence>
<accession>A0ABT6M2Z3</accession>
<dbReference type="SUPFAM" id="SSF54427">
    <property type="entry name" value="NTF2-like"/>
    <property type="match status" value="1"/>
</dbReference>
<dbReference type="InterPro" id="IPR032710">
    <property type="entry name" value="NTF2-like_dom_sf"/>
</dbReference>
<dbReference type="RefSeq" id="WP_280883108.1">
    <property type="nucleotide sequence ID" value="NZ_JARXVH010000035.1"/>
</dbReference>
<evidence type="ECO:0000313" key="3">
    <source>
        <dbReference type="Proteomes" id="UP001160499"/>
    </source>
</evidence>
<feature type="domain" description="SnoaL-like" evidence="1">
    <location>
        <begin position="14"/>
        <end position="121"/>
    </location>
</feature>
<name>A0ABT6M2Z3_9ACTN</name>
<proteinExistence type="predicted"/>
<dbReference type="PANTHER" id="PTHR41252:SF1">
    <property type="entry name" value="BLR2505 PROTEIN"/>
    <property type="match status" value="1"/>
</dbReference>
<dbReference type="Pfam" id="PF12680">
    <property type="entry name" value="SnoaL_2"/>
    <property type="match status" value="1"/>
</dbReference>
<evidence type="ECO:0000259" key="1">
    <source>
        <dbReference type="Pfam" id="PF12680"/>
    </source>
</evidence>
<dbReference type="Gene3D" id="3.10.450.50">
    <property type="match status" value="1"/>
</dbReference>
<keyword evidence="3" id="KW-1185">Reference proteome</keyword>
<evidence type="ECO:0000313" key="2">
    <source>
        <dbReference type="EMBL" id="MDH6222490.1"/>
    </source>
</evidence>
<reference evidence="2 3" key="1">
    <citation type="submission" date="2023-04" db="EMBL/GenBank/DDBJ databases">
        <title>Forest soil microbial communities from Buena Vista Peninsula, Colon Province, Panama.</title>
        <authorList>
            <person name="Bouskill N."/>
        </authorList>
    </citation>
    <scope>NUCLEOTIDE SEQUENCE [LARGE SCALE GENOMIC DNA]</scope>
    <source>
        <strain evidence="2 3">GGS1</strain>
    </source>
</reference>
<organism evidence="2 3">
    <name type="scientific">Streptomyces pseudovenezuelae</name>
    <dbReference type="NCBI Taxonomy" id="67350"/>
    <lineage>
        <taxon>Bacteria</taxon>
        <taxon>Bacillati</taxon>
        <taxon>Actinomycetota</taxon>
        <taxon>Actinomycetes</taxon>
        <taxon>Kitasatosporales</taxon>
        <taxon>Streptomycetaceae</taxon>
        <taxon>Streptomyces</taxon>
        <taxon>Streptomyces aurantiacus group</taxon>
    </lineage>
</organism>
<dbReference type="Proteomes" id="UP001160499">
    <property type="component" value="Unassembled WGS sequence"/>
</dbReference>
<dbReference type="EMBL" id="JARXVH010000035">
    <property type="protein sequence ID" value="MDH6222490.1"/>
    <property type="molecule type" value="Genomic_DNA"/>
</dbReference>
<dbReference type="PANTHER" id="PTHR41252">
    <property type="entry name" value="BLR2505 PROTEIN"/>
    <property type="match status" value="1"/>
</dbReference>
<dbReference type="InterPro" id="IPR037401">
    <property type="entry name" value="SnoaL-like"/>
</dbReference>